<dbReference type="Proteomes" id="UP000245119">
    <property type="component" value="Linkage Group LG5"/>
</dbReference>
<keyword evidence="3" id="KW-0808">Transferase</keyword>
<evidence type="ECO:0000256" key="3">
    <source>
        <dbReference type="ARBA" id="ARBA00022679"/>
    </source>
</evidence>
<keyword evidence="13" id="KW-1185">Reference proteome</keyword>
<feature type="signal peptide" evidence="11">
    <location>
        <begin position="1"/>
        <end position="20"/>
    </location>
</feature>
<dbReference type="GO" id="GO:0001733">
    <property type="term" value="F:galactosylceramide sulfotransferase activity"/>
    <property type="evidence" value="ECO:0007669"/>
    <property type="project" value="InterPro"/>
</dbReference>
<dbReference type="AlphaFoldDB" id="A0A2T7P9G1"/>
<evidence type="ECO:0008006" key="14">
    <source>
        <dbReference type="Google" id="ProtNLM"/>
    </source>
</evidence>
<evidence type="ECO:0000256" key="5">
    <source>
        <dbReference type="ARBA" id="ARBA00022968"/>
    </source>
</evidence>
<evidence type="ECO:0000256" key="10">
    <source>
        <dbReference type="SAM" id="MobiDB-lite"/>
    </source>
</evidence>
<accession>A0A2T7P9G1</accession>
<comment type="subcellular location">
    <subcellularLocation>
        <location evidence="1">Golgi apparatus membrane</location>
        <topology evidence="1">Single-pass type II membrane protein</topology>
    </subcellularLocation>
</comment>
<evidence type="ECO:0000313" key="13">
    <source>
        <dbReference type="Proteomes" id="UP000245119"/>
    </source>
</evidence>
<dbReference type="STRING" id="400727.A0A2T7P9G1"/>
<feature type="region of interest" description="Disordered" evidence="10">
    <location>
        <begin position="39"/>
        <end position="68"/>
    </location>
</feature>
<proteinExistence type="inferred from homology"/>
<dbReference type="InterPro" id="IPR027417">
    <property type="entry name" value="P-loop_NTPase"/>
</dbReference>
<keyword evidence="8" id="KW-0472">Membrane</keyword>
<dbReference type="Gene3D" id="3.40.50.300">
    <property type="entry name" value="P-loop containing nucleotide triphosphate hydrolases"/>
    <property type="match status" value="1"/>
</dbReference>
<keyword evidence="9" id="KW-0325">Glycoprotein</keyword>
<name>A0A2T7P9G1_POMCA</name>
<dbReference type="SUPFAM" id="SSF52540">
    <property type="entry name" value="P-loop containing nucleoside triphosphate hydrolases"/>
    <property type="match status" value="1"/>
</dbReference>
<gene>
    <name evidence="12" type="ORF">C0Q70_09311</name>
</gene>
<feature type="compositionally biased region" description="Polar residues" evidence="10">
    <location>
        <begin position="55"/>
        <end position="64"/>
    </location>
</feature>
<dbReference type="EMBL" id="PZQS01000005">
    <property type="protein sequence ID" value="PVD30050.1"/>
    <property type="molecule type" value="Genomic_DNA"/>
</dbReference>
<evidence type="ECO:0000256" key="4">
    <source>
        <dbReference type="ARBA" id="ARBA00022692"/>
    </source>
</evidence>
<evidence type="ECO:0000313" key="12">
    <source>
        <dbReference type="EMBL" id="PVD30050.1"/>
    </source>
</evidence>
<evidence type="ECO:0000256" key="6">
    <source>
        <dbReference type="ARBA" id="ARBA00022989"/>
    </source>
</evidence>
<dbReference type="PANTHER" id="PTHR14647">
    <property type="entry name" value="GALACTOSE-3-O-SULFOTRANSFERASE"/>
    <property type="match status" value="1"/>
</dbReference>
<protein>
    <recommendedName>
        <fullName evidence="14">Sulfotransferase domain-containing protein</fullName>
    </recommendedName>
</protein>
<evidence type="ECO:0000256" key="9">
    <source>
        <dbReference type="ARBA" id="ARBA00023180"/>
    </source>
</evidence>
<evidence type="ECO:0000256" key="8">
    <source>
        <dbReference type="ARBA" id="ARBA00023136"/>
    </source>
</evidence>
<keyword evidence="6" id="KW-1133">Transmembrane helix</keyword>
<evidence type="ECO:0000256" key="2">
    <source>
        <dbReference type="ARBA" id="ARBA00008124"/>
    </source>
</evidence>
<feature type="chain" id="PRO_5015626038" description="Sulfotransferase domain-containing protein" evidence="11">
    <location>
        <begin position="21"/>
        <end position="410"/>
    </location>
</feature>
<keyword evidence="5" id="KW-0735">Signal-anchor</keyword>
<evidence type="ECO:0000256" key="7">
    <source>
        <dbReference type="ARBA" id="ARBA00023034"/>
    </source>
</evidence>
<dbReference type="InterPro" id="IPR009729">
    <property type="entry name" value="Gal-3-0_sulfotransfrase"/>
</dbReference>
<dbReference type="Pfam" id="PF06990">
    <property type="entry name" value="Gal-3-0_sulfotr"/>
    <property type="match status" value="1"/>
</dbReference>
<keyword evidence="11" id="KW-0732">Signal</keyword>
<comment type="caution">
    <text evidence="12">The sequence shown here is derived from an EMBL/GenBank/DDBJ whole genome shotgun (WGS) entry which is preliminary data.</text>
</comment>
<dbReference type="GO" id="GO:0009247">
    <property type="term" value="P:glycolipid biosynthetic process"/>
    <property type="evidence" value="ECO:0007669"/>
    <property type="project" value="InterPro"/>
</dbReference>
<keyword evidence="4" id="KW-0812">Transmembrane</keyword>
<comment type="similarity">
    <text evidence="2">Belongs to the galactose-3-O-sulfotransferase family.</text>
</comment>
<evidence type="ECO:0000256" key="11">
    <source>
        <dbReference type="SAM" id="SignalP"/>
    </source>
</evidence>
<organism evidence="12 13">
    <name type="scientific">Pomacea canaliculata</name>
    <name type="common">Golden apple snail</name>
    <dbReference type="NCBI Taxonomy" id="400727"/>
    <lineage>
        <taxon>Eukaryota</taxon>
        <taxon>Metazoa</taxon>
        <taxon>Spiralia</taxon>
        <taxon>Lophotrochozoa</taxon>
        <taxon>Mollusca</taxon>
        <taxon>Gastropoda</taxon>
        <taxon>Caenogastropoda</taxon>
        <taxon>Architaenioglossa</taxon>
        <taxon>Ampullarioidea</taxon>
        <taxon>Ampullariidae</taxon>
        <taxon>Pomacea</taxon>
    </lineage>
</organism>
<dbReference type="OrthoDB" id="514299at2759"/>
<reference evidence="12 13" key="1">
    <citation type="submission" date="2018-04" db="EMBL/GenBank/DDBJ databases">
        <title>The genome of golden apple snail Pomacea canaliculata provides insight into stress tolerance and invasive adaptation.</title>
        <authorList>
            <person name="Liu C."/>
            <person name="Liu B."/>
            <person name="Ren Y."/>
            <person name="Zhang Y."/>
            <person name="Wang H."/>
            <person name="Li S."/>
            <person name="Jiang F."/>
            <person name="Yin L."/>
            <person name="Zhang G."/>
            <person name="Qian W."/>
            <person name="Fan W."/>
        </authorList>
    </citation>
    <scope>NUCLEOTIDE SEQUENCE [LARGE SCALE GENOMIC DNA]</scope>
    <source>
        <strain evidence="12">SZHN2017</strain>
        <tissue evidence="12">Muscle</tissue>
    </source>
</reference>
<dbReference type="GO" id="GO:0000139">
    <property type="term" value="C:Golgi membrane"/>
    <property type="evidence" value="ECO:0007669"/>
    <property type="project" value="UniProtKB-SubCell"/>
</dbReference>
<evidence type="ECO:0000256" key="1">
    <source>
        <dbReference type="ARBA" id="ARBA00004323"/>
    </source>
</evidence>
<dbReference type="PANTHER" id="PTHR14647:SF87">
    <property type="entry name" value="PUTATIVE-RELATED"/>
    <property type="match status" value="1"/>
</dbReference>
<keyword evidence="7" id="KW-0333">Golgi apparatus</keyword>
<sequence length="410" mass="48712">MKFWFLLTVALASILMLFHLHVINRHTREAFPFSTSRDTWSHDLTSHRSRRTAPPLQSGTNSVTWREEQSKGDQETHHVFFLKVHKAASTTVLGVMLRFALSRQLAVMLPKRGNVLAEDTKFFHQNVLRLPEGRSHYDMLCNHLVFEERLIRRTFLHPDAKFLAIVRHPFDQFISAFQYYRKVYSVPYLTKIPGRNPIATYLKNPDKWEPINPLTSYTNNRMSFDFGMKHRYVSNETYVDKYVEYLENTFDLVLVVEMFDESMILMKRLLGWRLQDILYIKSNRMHDKQEYFFTNQDRKIHRKLRTADYTLYNHFYKVLRMKISAAGPGFFEEVMHFRNIQQNVEKFCLEPKKSLSLFVNSSSWNEAFHVSYLDCVLFKMEEVELVDVARRKLGPLDGWPELSSFNALFF</sequence>